<dbReference type="EMBL" id="VMGK01000005">
    <property type="protein sequence ID" value="TSC93169.1"/>
    <property type="molecule type" value="Genomic_DNA"/>
</dbReference>
<evidence type="ECO:0000313" key="3">
    <source>
        <dbReference type="EMBL" id="TSC93169.1"/>
    </source>
</evidence>
<evidence type="ECO:0000313" key="4">
    <source>
        <dbReference type="Proteomes" id="UP000315689"/>
    </source>
</evidence>
<keyword evidence="1" id="KW-0238">DNA-binding</keyword>
<dbReference type="PROSITE" id="PS51740">
    <property type="entry name" value="SPOVT_ABRB"/>
    <property type="match status" value="1"/>
</dbReference>
<gene>
    <name evidence="3" type="ORF">CEN89_179</name>
</gene>
<accession>A0A554LKJ3</accession>
<protein>
    <recommendedName>
        <fullName evidence="2">SpoVT-AbrB domain-containing protein</fullName>
    </recommendedName>
</protein>
<evidence type="ECO:0000259" key="2">
    <source>
        <dbReference type="PROSITE" id="PS51740"/>
    </source>
</evidence>
<dbReference type="InterPro" id="IPR007159">
    <property type="entry name" value="SpoVT-AbrB_dom"/>
</dbReference>
<organism evidence="3 4">
    <name type="scientific">Candidatus Berkelbacteria bacterium Licking1014_7</name>
    <dbReference type="NCBI Taxonomy" id="2017147"/>
    <lineage>
        <taxon>Bacteria</taxon>
        <taxon>Candidatus Berkelbacteria</taxon>
    </lineage>
</organism>
<reference evidence="3 4" key="1">
    <citation type="submission" date="2017-07" db="EMBL/GenBank/DDBJ databases">
        <title>Mechanisms for carbon and nitrogen cycling indicate functional differentiation within the Candidate Phyla Radiation.</title>
        <authorList>
            <person name="Danczak R.E."/>
            <person name="Johnston M.D."/>
            <person name="Kenah C."/>
            <person name="Slattery M."/>
            <person name="Wrighton K.C."/>
            <person name="Wilkins M.J."/>
        </authorList>
    </citation>
    <scope>NUCLEOTIDE SEQUENCE [LARGE SCALE GENOMIC DNA]</scope>
    <source>
        <strain evidence="3">Licking1014_7</strain>
    </source>
</reference>
<name>A0A554LKJ3_9BACT</name>
<feature type="domain" description="SpoVT-AbrB" evidence="2">
    <location>
        <begin position="224"/>
        <end position="268"/>
    </location>
</feature>
<dbReference type="AlphaFoldDB" id="A0A554LKJ3"/>
<dbReference type="Proteomes" id="UP000315689">
    <property type="component" value="Unassembled WGS sequence"/>
</dbReference>
<feature type="non-terminal residue" evidence="3">
    <location>
        <position position="1"/>
    </location>
</feature>
<proteinExistence type="predicted"/>
<dbReference type="GO" id="GO:0003677">
    <property type="term" value="F:DNA binding"/>
    <property type="evidence" value="ECO:0007669"/>
    <property type="project" value="UniProtKB-UniRule"/>
</dbReference>
<evidence type="ECO:0000256" key="1">
    <source>
        <dbReference type="PROSITE-ProRule" id="PRU01076"/>
    </source>
</evidence>
<sequence>SALGFYRGGTLPTAYLQWDSVNGRFNLNMPLNVTGLIQGSGGLTISGAISGATTMGMSGALSGATTGSFSTSITSPLVLGGTTTTSDLSLQTTSGVGATGADMHFLVGNNGATEAMTILNSGNVGIGTTGPDRKLDALDASNPQIRLTTTDGTVYADLQNSAISLLALSGSTLSASSGAVYGLNFTPNFSSLSGTAGYTALFVNATDGAGSGTENLMDLQVGGSSKFSVDNTGRVNIAPGVRLAFNQGGSESYIQESGSNLYMRAYANYYLSTEQGSGQRFILTNMGIDAAENSVIRQGIVINESGVDSDTRIEGDTNANLFFVDASLDSIFIGDGGTTNYAKFGTTGALTLAGSAATIASSGANLGLAPASGYGVTGAVTLNTATGDEVAYSLATTINKATSGNYTGIKLNVTETSAPGIADKLIDLQVAGVSKFFVDNAGAVRIANSQWFSSVDNIGTGFINMFRVNTSDQIEVGAALSMAGGLEFAEDSGVVTAMDMPVSATPAAGTEMSYVFRLDATNIFKIYSESNGAGGIQNAATVFTVLRPLTADLASGDGLTITGATAGELTAASGAQNFLKIAPFINQSGTAGYTALLVNSTETLTGSGTKNLLDLQVGGVSKFSVDNAGNMTAAGSKAGYVVDVFINGSGQTLSRGQIVKLKGTAVTKFIGNSGKIPVPEITLADSDDDPMVLGVVDSRRTGDSGGTNKDESIPAGEMVSVVTLGAYNFVKVDAGSKAIAVGDYLKSSSNPGYATRADQPKQSYTFGRALGACPKNTTCEIPVLILR</sequence>
<comment type="caution">
    <text evidence="3">The sequence shown here is derived from an EMBL/GenBank/DDBJ whole genome shotgun (WGS) entry which is preliminary data.</text>
</comment>